<name>A0A0B4LHM2_DROME</name>
<reference evidence="3 5" key="1">
    <citation type="journal article" date="2000" name="Science">
        <title>The genome sequence of Drosophila melanogaster.</title>
        <authorList>
            <person name="Adams M.D."/>
            <person name="Celniker S.E."/>
            <person name="Holt R.A."/>
            <person name="Evans C.A."/>
            <person name="Gocayne J.D."/>
            <person name="Amanatides P.G."/>
            <person name="Scherer S.E."/>
            <person name="Li P.W."/>
            <person name="Hoskins R.A."/>
            <person name="Galle R.F."/>
            <person name="George R.A."/>
            <person name="Lewis S.E."/>
            <person name="Richards S."/>
            <person name="Ashburner M."/>
            <person name="Henderson S.N."/>
            <person name="Sutton G.G."/>
            <person name="Wortman J.R."/>
            <person name="Yandell M.D."/>
            <person name="Zhang Q."/>
            <person name="Chen L.X."/>
            <person name="Brandon R.C."/>
            <person name="Rogers Y.H."/>
            <person name="Blazej R.G."/>
            <person name="Champe M."/>
            <person name="Pfeiffer B.D."/>
            <person name="Wan K.H."/>
            <person name="Doyle C."/>
            <person name="Baxter E.G."/>
            <person name="Helt G."/>
            <person name="Nelson C.R."/>
            <person name="Gabor G.L."/>
            <person name="Abril J.F."/>
            <person name="Agbayani A."/>
            <person name="An H.J."/>
            <person name="Andrews-Pfannkoch C."/>
            <person name="Baldwin D."/>
            <person name="Ballew R.M."/>
            <person name="Basu A."/>
            <person name="Baxendale J."/>
            <person name="Bayraktaroglu L."/>
            <person name="Beasley E.M."/>
            <person name="Beeson K.Y."/>
            <person name="Benos P.V."/>
            <person name="Berman B.P."/>
            <person name="Bhandari D."/>
            <person name="Bolshakov S."/>
            <person name="Borkova D."/>
            <person name="Botchan M.R."/>
            <person name="Bouck J."/>
            <person name="Brokstein P."/>
            <person name="Brottier P."/>
            <person name="Burtis K.C."/>
            <person name="Busam D.A."/>
            <person name="Butler H."/>
            <person name="Cadieu E."/>
            <person name="Center A."/>
            <person name="Chandra I."/>
            <person name="Cherry J.M."/>
            <person name="Cawley S."/>
            <person name="Dahlke C."/>
            <person name="Davenport L.B."/>
            <person name="Davies P."/>
            <person name="de Pablos B."/>
            <person name="Delcher A."/>
            <person name="Deng Z."/>
            <person name="Mays A.D."/>
            <person name="Dew I."/>
            <person name="Dietz S.M."/>
            <person name="Dodson K."/>
            <person name="Doup L.E."/>
            <person name="Downes M."/>
            <person name="Dugan-Rocha S."/>
            <person name="Dunkov B.C."/>
            <person name="Dunn P."/>
            <person name="Durbin K.J."/>
            <person name="Evangelista C.C."/>
            <person name="Ferraz C."/>
            <person name="Ferriera S."/>
            <person name="Fleischmann W."/>
            <person name="Fosler C."/>
            <person name="Gabrielian A.E."/>
            <person name="Garg N.S."/>
            <person name="Gelbart W.M."/>
            <person name="Glasser K."/>
            <person name="Glodek A."/>
            <person name="Gong F."/>
            <person name="Gorrell J.H."/>
            <person name="Gu Z."/>
            <person name="Guan P."/>
            <person name="Harris M."/>
            <person name="Harris N.L."/>
            <person name="Harvey D."/>
            <person name="Heiman T.J."/>
            <person name="Hernandez J.R."/>
            <person name="Houck J."/>
            <person name="Hostin D."/>
            <person name="Houston K.A."/>
            <person name="Howland T.J."/>
            <person name="Wei M.H."/>
            <person name="Ibegwam C."/>
            <person name="Jalali M."/>
            <person name="Kalush F."/>
            <person name="Karpen G.H."/>
            <person name="Ke Z."/>
            <person name="Kennison J.A."/>
            <person name="Ketchum K.A."/>
            <person name="Kimmel B.E."/>
            <person name="Kodira C.D."/>
            <person name="Kraft C."/>
            <person name="Kravitz S."/>
            <person name="Kulp D."/>
            <person name="Lai Z."/>
            <person name="Lasko P."/>
            <person name="Lei Y."/>
            <person name="Levitsky A.A."/>
            <person name="Li J."/>
            <person name="Li Z."/>
            <person name="Liang Y."/>
            <person name="Lin X."/>
            <person name="Liu X."/>
            <person name="Mattei B."/>
            <person name="McIntosh T.C."/>
            <person name="McLeod M.P."/>
            <person name="McPherson D."/>
            <person name="Merkulov G."/>
            <person name="Milshina N.V."/>
            <person name="Mobarry C."/>
            <person name="Morris J."/>
            <person name="Moshrefi A."/>
            <person name="Mount S.M."/>
            <person name="Moy M."/>
            <person name="Murphy B."/>
            <person name="Murphy L."/>
            <person name="Muzny D.M."/>
            <person name="Nelson D.L."/>
            <person name="Nelson D.R."/>
            <person name="Nelson K.A."/>
            <person name="Nixon K."/>
            <person name="Nusskern D.R."/>
            <person name="Pacleb J.M."/>
            <person name="Palazzolo M."/>
            <person name="Pittman G.S."/>
            <person name="Pan S."/>
            <person name="Pollard J."/>
            <person name="Puri V."/>
            <person name="Reese M.G."/>
            <person name="Reinert K."/>
            <person name="Remington K."/>
            <person name="Saunders R.D."/>
            <person name="Scheeler F."/>
            <person name="Shen H."/>
            <person name="Shue B.C."/>
            <person name="Siden-Kiamos I."/>
            <person name="Simpson M."/>
            <person name="Skupski M.P."/>
            <person name="Smith T."/>
            <person name="Spier E."/>
            <person name="Spradling A.C."/>
            <person name="Stapleton M."/>
            <person name="Strong R."/>
            <person name="Sun E."/>
            <person name="Svirskas R."/>
            <person name="Tector C."/>
            <person name="Turner R."/>
            <person name="Venter E."/>
            <person name="Wang A.H."/>
            <person name="Wang X."/>
            <person name="Wang Z.Y."/>
            <person name="Wassarman D.A."/>
            <person name="Weinstock G.M."/>
            <person name="Weissenbach J."/>
            <person name="Williams S.M."/>
            <person name="WoodageT"/>
            <person name="Worley K.C."/>
            <person name="Wu D."/>
            <person name="Yang S."/>
            <person name="Yao Q.A."/>
            <person name="Ye J."/>
            <person name="Yeh R.F."/>
            <person name="Zaveri J.S."/>
            <person name="Zhan M."/>
            <person name="Zhang G."/>
            <person name="Zhao Q."/>
            <person name="Zheng L."/>
            <person name="Zheng X.H."/>
            <person name="Zhong F.N."/>
            <person name="Zhong W."/>
            <person name="Zhou X."/>
            <person name="Zhu S."/>
            <person name="Zhu X."/>
            <person name="Smith H.O."/>
            <person name="Gibbs R.A."/>
            <person name="Myers E.W."/>
            <person name="Rubin G.M."/>
            <person name="Venter J.C."/>
        </authorList>
    </citation>
    <scope>NUCLEOTIDE SEQUENCE [LARGE SCALE GENOMIC DNA]</scope>
    <source>
        <strain evidence="5">Berkeley</strain>
    </source>
</reference>
<gene>
    <name evidence="3" type="primary">Dmel\CG45095</name>
    <name evidence="3" type="synonym">FBgn0266534</name>
    <name evidence="3 4" type="ORF">CG45095</name>
    <name evidence="3" type="ORF">Dmel_CG45095</name>
</gene>
<reference evidence="3 5" key="11">
    <citation type="journal article" date="2015" name="Genome Res.">
        <title>The Release 6 reference sequence of the Drosophila melanogaster genome.</title>
        <authorList>
            <person name="Hoskins R.A."/>
            <person name="Carlson J.W."/>
            <person name="Wan K.H."/>
            <person name="Park S."/>
            <person name="Mendez I."/>
            <person name="Galle S.E."/>
            <person name="Booth B.W."/>
            <person name="Pfeiffer B.D."/>
            <person name="George R.A."/>
            <person name="Svirskas R."/>
            <person name="Krzywinski M."/>
            <person name="Schein J."/>
            <person name="Accardo M.C."/>
            <person name="Damia E."/>
            <person name="Messina G."/>
            <person name="Mendez-Lago M."/>
            <person name="de Pablos B."/>
            <person name="Demakova O.V."/>
            <person name="Andreyeva E.N."/>
            <person name="Boldyreva L.V."/>
            <person name="Marra M."/>
            <person name="Carvalho A.B."/>
            <person name="Dimitri P."/>
            <person name="Villasante A."/>
            <person name="Zhimulev I.F."/>
            <person name="Rubin G.M."/>
            <person name="Karpen G.H."/>
            <person name="Celniker S.E."/>
        </authorList>
    </citation>
    <scope>NUCLEOTIDE SEQUENCE [LARGE SCALE GENOMIC DNA]</scope>
    <source>
        <strain evidence="5">Berkeley</strain>
    </source>
</reference>
<reference evidence="3 5" key="2">
    <citation type="journal article" date="2002" name="Genome Biol.">
        <title>Finishing a whole-genome shotgun: release 3 of the Drosophila melanogaster euchromatic genome sequence.</title>
        <authorList>
            <person name="Celniker S.E."/>
            <person name="Wheeler D.A."/>
            <person name="Kronmiller B."/>
            <person name="Carlson J.W."/>
            <person name="Halpern A."/>
            <person name="Patel S."/>
            <person name="Adams M."/>
            <person name="Champe M."/>
            <person name="Dugan S.P."/>
            <person name="Frise E."/>
            <person name="Hodgson A."/>
            <person name="George R.A."/>
            <person name="Hoskins R.A."/>
            <person name="Laverty T."/>
            <person name="Muzny D.M."/>
            <person name="Nelson C.R."/>
            <person name="Pacleb J.M."/>
            <person name="Park S."/>
            <person name="Pfeiffer B.D."/>
            <person name="Richards S."/>
            <person name="Sodergren E.J."/>
            <person name="Svirskas R."/>
            <person name="Tabor P.E."/>
            <person name="Wan K."/>
            <person name="Stapleton M."/>
            <person name="Sutton G.G."/>
            <person name="Venter C."/>
            <person name="Weinstock G."/>
            <person name="Scherer S.E."/>
            <person name="Myers E.W."/>
            <person name="Gibbs R.A."/>
            <person name="Rubin G.M."/>
        </authorList>
    </citation>
    <scope>NUCLEOTIDE SEQUENCE [LARGE SCALE GENOMIC DNA]</scope>
    <source>
        <strain evidence="5">Berkeley</strain>
    </source>
</reference>
<dbReference type="AGR" id="FB:FBgn0266534"/>
<dbReference type="GeneID" id="19835207"/>
<reference evidence="3 5" key="7">
    <citation type="journal article" date="2007" name="Science">
        <title>The Release 5.1 annotation of Drosophila melanogaster heterochromatin.</title>
        <authorList>
            <person name="Smith C.D."/>
            <person name="Shu S."/>
            <person name="Mungall C.J."/>
            <person name="Karpen G.H."/>
        </authorList>
    </citation>
    <scope>NUCLEOTIDE SEQUENCE [LARGE SCALE GENOMIC DNA]</scope>
    <source>
        <strain evidence="5">Berkeley</strain>
    </source>
</reference>
<evidence type="ECO:0000256" key="1">
    <source>
        <dbReference type="SAM" id="MobiDB-lite"/>
    </source>
</evidence>
<dbReference type="STRING" id="7227.FBpp0310944"/>
<dbReference type="VEuPathDB" id="VectorBase:FBgn0266534"/>
<reference evidence="3 5" key="3">
    <citation type="journal article" date="2002" name="Genome Biol.">
        <title>Annotation of the Drosophila melanogaster euchromatic genome: a systematic review.</title>
        <authorList>
            <person name="Misra S."/>
            <person name="Crosby M.A."/>
            <person name="Mungall C.J."/>
            <person name="Matthews B.B."/>
            <person name="Campbell K.S."/>
            <person name="Hradecky P."/>
            <person name="Huang Y."/>
            <person name="Kaminker J.S."/>
            <person name="Millburn G.H."/>
            <person name="Prochnik S.E."/>
            <person name="Smith C.D."/>
            <person name="Tupy J.L."/>
            <person name="Whitfied E.J."/>
            <person name="Bayraktaroglu L."/>
            <person name="Berman B.P."/>
            <person name="Bettencourt B.R."/>
            <person name="Celniker S.E."/>
            <person name="de Grey A.D."/>
            <person name="Drysdale R.A."/>
            <person name="Harris N.L."/>
            <person name="Richter J."/>
            <person name="Russo S."/>
            <person name="Schroeder A.J."/>
            <person name="Shu S.Q."/>
            <person name="Stapleton M."/>
            <person name="Yamada C."/>
            <person name="Ashburner M."/>
            <person name="Gelbart W.M."/>
            <person name="Rubin G.M."/>
            <person name="Lewis S.E."/>
        </authorList>
    </citation>
    <scope>GENOME REANNOTATION</scope>
    <source>
        <strain evidence="5">Berkeley</strain>
    </source>
</reference>
<feature type="region of interest" description="Disordered" evidence="1">
    <location>
        <begin position="60"/>
        <end position="82"/>
    </location>
</feature>
<reference evidence="3 5" key="9">
    <citation type="journal article" date="2015" name="G3 (Bethesda)">
        <title>Gene Model Annotations for Drosophila melanogaster: Impact of High-Throughput Data.</title>
        <authorList>
            <consortium name="FlyBase Consortium"/>
            <person name="Matthews B.B."/>
            <person name="Dos Santos G."/>
            <person name="Crosby M.A."/>
            <person name="Emmert D.B."/>
            <person name="St Pierre S.E."/>
            <person name="Gramates L.S."/>
            <person name="Zhou P."/>
            <person name="Schroeder A.J."/>
            <person name="Falls K."/>
            <person name="Strelets V."/>
            <person name="Russo S.M."/>
            <person name="Gelbart W.M."/>
            <person name="null"/>
        </authorList>
    </citation>
    <scope>NUCLEOTIDE SEQUENCE [LARGE SCALE GENOMIC DNA]</scope>
    <source>
        <strain evidence="5">Berkeley</strain>
    </source>
</reference>
<feature type="region of interest" description="Disordered" evidence="1">
    <location>
        <begin position="292"/>
        <end position="311"/>
    </location>
</feature>
<accession>A0A0B4LHM2</accession>
<dbReference type="OrthoDB" id="7863250at2759"/>
<proteinExistence type="predicted"/>
<reference evidence="3 5" key="8">
    <citation type="journal article" date="2007" name="Science">
        <title>Sequence finishing and mapping of Drosophila melanogaster heterochromatin.</title>
        <authorList>
            <person name="Hoskins R.A."/>
            <person name="Carlson J.W."/>
            <person name="Kennedy C."/>
            <person name="Acevedo D."/>
            <person name="Evans-Holm M."/>
            <person name="Frise E."/>
            <person name="Wan K.H."/>
            <person name="Park S."/>
            <person name="Mendez-Lago M."/>
            <person name="Rossi F."/>
            <person name="Villasante A."/>
            <person name="Dimitri P."/>
            <person name="Karpen G.H."/>
            <person name="Celniker S.E."/>
        </authorList>
    </citation>
    <scope>NUCLEOTIDE SEQUENCE [LARGE SCALE GENOMIC DNA]</scope>
    <source>
        <strain evidence="5">Berkeley</strain>
    </source>
</reference>
<evidence type="ECO:0000313" key="5">
    <source>
        <dbReference type="Proteomes" id="UP000000803"/>
    </source>
</evidence>
<dbReference type="Proteomes" id="UP000000803">
    <property type="component" value="Chromosome 3R"/>
</dbReference>
<feature type="chain" id="PRO_5002094558" evidence="2">
    <location>
        <begin position="25"/>
        <end position="346"/>
    </location>
</feature>
<dbReference type="RefSeq" id="NP_001287519.1">
    <property type="nucleotide sequence ID" value="NM_001300590.1"/>
</dbReference>
<feature type="compositionally biased region" description="Polar residues" evidence="1">
    <location>
        <begin position="69"/>
        <end position="79"/>
    </location>
</feature>
<dbReference type="BioGRID-ORCS" id="19835207">
    <property type="hits" value="0 hits in 1 CRISPR screen"/>
</dbReference>
<dbReference type="AlphaFoldDB" id="A0A0B4LHM2"/>
<keyword evidence="5" id="KW-1185">Reference proteome</keyword>
<evidence type="ECO:0000313" key="3">
    <source>
        <dbReference type="EMBL" id="AHN57518.1"/>
    </source>
</evidence>
<feature type="compositionally biased region" description="Polar residues" evidence="1">
    <location>
        <begin position="292"/>
        <end position="309"/>
    </location>
</feature>
<reference evidence="3 5" key="4">
    <citation type="journal article" date="2002" name="Genome Biol.">
        <title>The transposable elements of the Drosophila melanogaster euchromatin: a genomics perspective.</title>
        <authorList>
            <person name="Kaminker J.S."/>
            <person name="Bergman C.M."/>
            <person name="Kronmiller B."/>
            <person name="Carlson J."/>
            <person name="Svirskas R."/>
            <person name="Patel S."/>
            <person name="Frise E."/>
            <person name="Wheeler D.A."/>
            <person name="Lewis S.E."/>
            <person name="Rubin G.M."/>
            <person name="Ashburner M."/>
            <person name="Celniker S.E."/>
        </authorList>
    </citation>
    <scope>NUCLEOTIDE SEQUENCE [LARGE SCALE GENOMIC DNA]</scope>
    <source>
        <strain evidence="5">Berkeley</strain>
    </source>
</reference>
<reference evidence="3 5" key="5">
    <citation type="journal article" date="2002" name="Genome Biol.">
        <title>Heterochromatic sequences in a Drosophila whole-genome shotgun assembly.</title>
        <authorList>
            <person name="Hoskins R.A."/>
            <person name="Smith C.D."/>
            <person name="Carlson J.W."/>
            <person name="Carvalho A.B."/>
            <person name="Halpern A."/>
            <person name="Kaminker J.S."/>
            <person name="Kennedy C."/>
            <person name="Mungall C.J."/>
            <person name="Sullivan B.A."/>
            <person name="Sutton G.G."/>
            <person name="Yasuhara J.C."/>
            <person name="Wakimoto B.T."/>
            <person name="Myers E.W."/>
            <person name="Celniker S.E."/>
            <person name="Rubin G.M."/>
            <person name="Karpen G.H."/>
        </authorList>
    </citation>
    <scope>NUCLEOTIDE SEQUENCE [LARGE SCALE GENOMIC DNA]</scope>
    <source>
        <strain evidence="5">Berkeley</strain>
    </source>
</reference>
<dbReference type="EMBL" id="AE014297">
    <property type="protein sequence ID" value="AHN57518.1"/>
    <property type="molecule type" value="Genomic_DNA"/>
</dbReference>
<dbReference type="Bgee" id="FBgn0266534">
    <property type="expression patterns" value="Expressed in saliva-secreting gland and 5 other cell types or tissues"/>
</dbReference>
<protein>
    <submittedName>
        <fullName evidence="3">Uncharacterized protein</fullName>
    </submittedName>
</protein>
<reference evidence="3 5" key="10">
    <citation type="journal article" date="2015" name="G3 (Bethesda)">
        <title>Gene Model Annotations for Drosophila melanogaster: The Rule-Benders.</title>
        <authorList>
            <consortium name="FlyBase Consortium"/>
            <person name="Crosby M.A."/>
            <person name="Gramates L.S."/>
            <person name="Dos Santos G."/>
            <person name="Matthews B.B."/>
            <person name="St Pierre S.E."/>
            <person name="Zhou P."/>
            <person name="Schroeder A.J."/>
            <person name="Falls K."/>
            <person name="Emmert D.B."/>
            <person name="Russo S.M."/>
            <person name="Gelbart W.M."/>
            <person name="null"/>
        </authorList>
    </citation>
    <scope>NUCLEOTIDE SEQUENCE [LARGE SCALE GENOMIC DNA]</scope>
    <source>
        <strain evidence="5">Berkeley</strain>
    </source>
</reference>
<reference evidence="3 5" key="6">
    <citation type="journal article" date="2005" name="PLoS Comput. Biol.">
        <title>Combined evidence annotation of transposable elements in genome sequences.</title>
        <authorList>
            <person name="Quesneville H."/>
            <person name="Bergman C.M."/>
            <person name="Andrieu O."/>
            <person name="Autard D."/>
            <person name="Nouaud D."/>
            <person name="Ashburner M."/>
            <person name="Anxolabehere D."/>
        </authorList>
    </citation>
    <scope>NUCLEOTIDE SEQUENCE [LARGE SCALE GENOMIC DNA]</scope>
    <source>
        <strain evidence="5">Berkeley</strain>
    </source>
</reference>
<feature type="signal peptide" evidence="2">
    <location>
        <begin position="1"/>
        <end position="24"/>
    </location>
</feature>
<dbReference type="FlyBase" id="FBgn0266534">
    <property type="gene designation" value="CG45095"/>
</dbReference>
<sequence length="346" mass="38617">MLWIRVLVAYSIILFGSFHGECAAVHKDNNTYNSTKNSLIEAQSIGRIVNRVNQKEINQNILPPPSYLGETTRTSSTDPENPCPHDISQLNAAPEAKINENPSATHIKYGSQVNTQSTYSSDFQLQIQNPRPVQHIHYHYIVPNSTPKPIINYVTQSQSDFNAHNVVNSVGQPYSPIDPRPSHIAYESNQQHSNREVVSVNPLSSAVDNGGFIYDSPDEHQGQASENTSVYEFRDPGQTIKDELQREEALLKTSSEFSISQPISNHQVDVVSPFPNQTEVYFIKYYDEHNKTTTSPESQIKMDTSSEVSDGSGLIDIRAGIAETMDGHIETTTPYNEHSAYNVPLN</sequence>
<keyword evidence="2" id="KW-0732">Signal</keyword>
<evidence type="ECO:0000313" key="4">
    <source>
        <dbReference type="FlyBase" id="FBgn0266534"/>
    </source>
</evidence>
<dbReference type="KEGG" id="dme:Dmel_CG45095"/>
<organism evidence="3 5">
    <name type="scientific">Drosophila melanogaster</name>
    <name type="common">Fruit fly</name>
    <dbReference type="NCBI Taxonomy" id="7227"/>
    <lineage>
        <taxon>Eukaryota</taxon>
        <taxon>Metazoa</taxon>
        <taxon>Ecdysozoa</taxon>
        <taxon>Arthropoda</taxon>
        <taxon>Hexapoda</taxon>
        <taxon>Insecta</taxon>
        <taxon>Pterygota</taxon>
        <taxon>Neoptera</taxon>
        <taxon>Endopterygota</taxon>
        <taxon>Diptera</taxon>
        <taxon>Brachycera</taxon>
        <taxon>Muscomorpha</taxon>
        <taxon>Ephydroidea</taxon>
        <taxon>Drosophilidae</taxon>
        <taxon>Drosophila</taxon>
        <taxon>Sophophora</taxon>
    </lineage>
</organism>
<evidence type="ECO:0000256" key="2">
    <source>
        <dbReference type="SAM" id="SignalP"/>
    </source>
</evidence>
<dbReference type="InParanoid" id="A0A0B4LHM2"/>
<dbReference type="OMA" id="VQHIHYH"/>